<dbReference type="Gene3D" id="3.10.20.90">
    <property type="entry name" value="Phosphatidylinositol 3-kinase Catalytic Subunit, Chain A, domain 1"/>
    <property type="match status" value="1"/>
</dbReference>
<evidence type="ECO:0000313" key="18">
    <source>
        <dbReference type="WBParaSite" id="TTAC_0000660401-mRNA-1"/>
    </source>
</evidence>
<sequence>MQSNVEKGNEVHGSPRPIDRHRIASIERLSGQMGGDTISPSQQNGPKRRKLNFFPDKVISASFDWSFESDTDLELNLPPPPPLPLQLNLSPQEERPKNLTDHSEEDDDEDYDDEAGPSGKLEFRIRNISKIYTKNVNEDVRIVSPKATIIRCLPWRILFFLRGCQGGNRPVGFFLQCNAECDLPTWTCHARAKLTIVAQQPGAESLTKSIDHTFCLKENDWGFSSFISWSELLDPERGLVLPPVADECEGGPLEPPITEEEEKGVSLSRSLTRSCSFSDISSNGSPSRRYRRSSSLPRSCSTTFSSPMQLQSPPVKKAAQSLERDTLVLRIQVYADAPHGADWDSKKFTGFVGLRNQGATCYMNSLLQALFFTNELRRAVFLMPTESDDASTSIPLALQRVFYELQFNERAVGTKRLTRSFGWESFESLMQHDVQELCRVLLDNMENKMKGTSVEETIPGLFRGKMLSYIRCKHVPYESKREENFYDIQLKVKGNRDIYQAFKEYTTVETLGGENKYDAGEYGLQEAEKGVIFTSFPPVLYLQLMRFQYDCITNANIKVNDRFEFPYRLHLDPFLRSTDPGDPATYILHAVLVHSGDNHSGHYVVYINPYGNNRWYKFDDDVVSRSTPREAIDLNYGTSDDEHGSLYKSCTSAYMLVYIRESSLPQVLKPVSTADIPDSLLTRLKEERRVEADHRRAKAESHLYACILLVLDEDFYGWQGFDVCDFETLPTRRLNVPKTSTLPELISIVASHLRTDPSLIRLWRVITRRSGMLRFTPLLPPQKAPVQKPSSPLPTTEDPMAALAALTNSYQHQTKSPSKVSRLPTGIGDDCTSLPVPLLPASGPMAVWVQTLPPLPHLISSTFAPRNEVLCFLKYFFPPPTNTLTAPPFLTNPQMGTLIFVGWIIIQLDAPLNSILSELRSRASLPADSSILLFEENGLKELRSLTHHLETSTVRMGLGTDDGTETFILVYQLKPQAVEELDAEARELEVESVGDSDDAAAEESKLLPSSVSIVAPKGSLILTKRKPIARPRLTAMKLLTRSKRMMRCRSYPVTGAQGIRGNFNCAAGVGRKQPASKASPTVLTPLRSSLYSPFFVKGFYHELLTRVSVEFYELVFPWHMLPGLRCVEPAAAIAFPPPIGERILLPGVPLSGGSRTFKTSLLLEQVISSIQGPAFTGLISPNESYNHLVALVASHFSAPASCIQLFTVSSGPTVSGEREFSAIPSSLEWKAKDIFVQHSPSPPRHKSNHGSARKLTPSVQIFFQRLSIPTERLERMCQLRCVFVDSRKVREVVRLLLIVPHQWTVSRVLQLAKKELISIGCLSDLNEVTSDSPEETVSPQPPVLRMFETLNAWIIQQYPADEIAARLQLLENRLLRIEVMPPEEQEFFAAYEGESDTSLLLSGVEGETLRIPSFPLAPSSIASSSVPTPMGAARGEDGDEEEDEEDDYDVNIEEEDDEDEEEEEEEEEVDTPSNAGRGEDQEEDDEEEVDDGSSSGVADPNNLSLICNADEEEDEGGDDENDPLKFLERDSEEESEMQVPQRLVRSADASVHVSDRAEDETMDSCDREHDDGAESLGLEISSPSSTPVHDSLAPDEASTLPVVCSLFYRDTGSGAISTGLIPFTMVLRHNEPVSSLLDRIRLHLGLRSEIVEKWRLAVLSGPISPNSATMVPLAPTQESLLRMRSSFKYITTLAGAEEARVDLTAFMPAPFLRRCGEKKALLFFGLRPWLGIEMPMSPMIPHKGVPATLLTTSNLHPQHAGVGAAKRKPNPSGGKYVLSEKPIRIWN</sequence>
<reference evidence="16 17" key="2">
    <citation type="submission" date="2018-11" db="EMBL/GenBank/DDBJ databases">
        <authorList>
            <consortium name="Pathogen Informatics"/>
        </authorList>
    </citation>
    <scope>NUCLEOTIDE SEQUENCE [LARGE SCALE GENOMIC DNA]</scope>
</reference>
<dbReference type="SUPFAM" id="SSF54001">
    <property type="entry name" value="Cysteine proteinases"/>
    <property type="match status" value="1"/>
</dbReference>
<dbReference type="GO" id="GO:0005634">
    <property type="term" value="C:nucleus"/>
    <property type="evidence" value="ECO:0007669"/>
    <property type="project" value="UniProtKB-SubCell"/>
</dbReference>
<keyword evidence="17" id="KW-1185">Reference proteome</keyword>
<proteinExistence type="inferred from homology"/>
<dbReference type="EMBL" id="UYWX01020310">
    <property type="protein sequence ID" value="VDM30821.1"/>
    <property type="molecule type" value="Genomic_DNA"/>
</dbReference>
<dbReference type="PROSITE" id="PS00973">
    <property type="entry name" value="USP_2"/>
    <property type="match status" value="1"/>
</dbReference>
<keyword evidence="9" id="KW-0788">Thiol protease</keyword>
<feature type="region of interest" description="Disordered" evidence="13">
    <location>
        <begin position="1414"/>
        <end position="1502"/>
    </location>
</feature>
<dbReference type="InterPro" id="IPR038765">
    <property type="entry name" value="Papain-like_cys_pep_sf"/>
</dbReference>
<dbReference type="GO" id="GO:0031647">
    <property type="term" value="P:regulation of protein stability"/>
    <property type="evidence" value="ECO:0007669"/>
    <property type="project" value="TreeGrafter"/>
</dbReference>
<dbReference type="InterPro" id="IPR050164">
    <property type="entry name" value="Peptidase_C19"/>
</dbReference>
<feature type="compositionally biased region" description="Polar residues" evidence="13">
    <location>
        <begin position="1492"/>
        <end position="1502"/>
    </location>
</feature>
<evidence type="ECO:0000313" key="16">
    <source>
        <dbReference type="EMBL" id="VDM30821.1"/>
    </source>
</evidence>
<evidence type="ECO:0000256" key="9">
    <source>
        <dbReference type="ARBA" id="ARBA00022807"/>
    </source>
</evidence>
<keyword evidence="7" id="KW-0833">Ubl conjugation pathway</keyword>
<dbReference type="PROSITE" id="PS00972">
    <property type="entry name" value="USP_1"/>
    <property type="match status" value="1"/>
</dbReference>
<keyword evidence="6" id="KW-0645">Protease</keyword>
<feature type="region of interest" description="Disordered" evidence="13">
    <location>
        <begin position="1"/>
        <end position="51"/>
    </location>
</feature>
<dbReference type="Gene3D" id="2.60.210.10">
    <property type="entry name" value="Apoptosis, Tumor Necrosis Factor Receptor Associated Protein 2, Chain A"/>
    <property type="match status" value="1"/>
</dbReference>
<dbReference type="GO" id="GO:0006508">
    <property type="term" value="P:proteolysis"/>
    <property type="evidence" value="ECO:0007669"/>
    <property type="project" value="UniProtKB-KW"/>
</dbReference>
<evidence type="ECO:0000256" key="3">
    <source>
        <dbReference type="ARBA" id="ARBA00009085"/>
    </source>
</evidence>
<dbReference type="PANTHER" id="PTHR24006">
    <property type="entry name" value="UBIQUITIN CARBOXYL-TERMINAL HYDROLASE"/>
    <property type="match status" value="1"/>
</dbReference>
<feature type="domain" description="USP" evidence="15">
    <location>
        <begin position="352"/>
        <end position="661"/>
    </location>
</feature>
<evidence type="ECO:0000256" key="8">
    <source>
        <dbReference type="ARBA" id="ARBA00022801"/>
    </source>
</evidence>
<feature type="compositionally biased region" description="Acidic residues" evidence="13">
    <location>
        <begin position="1437"/>
        <end position="1470"/>
    </location>
</feature>
<evidence type="ECO:0000259" key="14">
    <source>
        <dbReference type="PROSITE" id="PS50144"/>
    </source>
</evidence>
<dbReference type="PANTHER" id="PTHR24006:SF644">
    <property type="entry name" value="UBIQUITIN CARBOXYL-TERMINAL HYDROLASE 7"/>
    <property type="match status" value="1"/>
</dbReference>
<evidence type="ECO:0000256" key="6">
    <source>
        <dbReference type="ARBA" id="ARBA00022670"/>
    </source>
</evidence>
<evidence type="ECO:0000256" key="4">
    <source>
        <dbReference type="ARBA" id="ARBA00012759"/>
    </source>
</evidence>
<dbReference type="Pfam" id="PF22486">
    <property type="entry name" value="MATH_2"/>
    <property type="match status" value="1"/>
</dbReference>
<feature type="compositionally biased region" description="Acidic residues" evidence="13">
    <location>
        <begin position="1480"/>
        <end position="1491"/>
    </location>
</feature>
<feature type="compositionally biased region" description="Polar residues" evidence="13">
    <location>
        <begin position="267"/>
        <end position="280"/>
    </location>
</feature>
<evidence type="ECO:0000256" key="10">
    <source>
        <dbReference type="ARBA" id="ARBA00023242"/>
    </source>
</evidence>
<dbReference type="Gene3D" id="3.90.70.10">
    <property type="entry name" value="Cysteine proteinases"/>
    <property type="match status" value="1"/>
</dbReference>
<evidence type="ECO:0000313" key="17">
    <source>
        <dbReference type="Proteomes" id="UP000274429"/>
    </source>
</evidence>
<protein>
    <recommendedName>
        <fullName evidence="5">Ubiquitin carboxyl-terminal hydrolase 7</fullName>
        <ecNumber evidence="4">3.4.19.12</ecNumber>
    </recommendedName>
    <alternativeName>
        <fullName evidence="12">Ubiquitin thioesterase 7</fullName>
    </alternativeName>
    <alternativeName>
        <fullName evidence="11">Ubiquitin-specific-processing protease 7</fullName>
    </alternativeName>
</protein>
<evidence type="ECO:0000256" key="1">
    <source>
        <dbReference type="ARBA" id="ARBA00000707"/>
    </source>
</evidence>
<gene>
    <name evidence="16" type="ORF">TTAC_LOCUS6589</name>
</gene>
<evidence type="ECO:0000256" key="13">
    <source>
        <dbReference type="SAM" id="MobiDB-lite"/>
    </source>
</evidence>
<feature type="compositionally biased region" description="Low complexity" evidence="13">
    <location>
        <begin position="281"/>
        <end position="306"/>
    </location>
</feature>
<dbReference type="GO" id="GO:0016579">
    <property type="term" value="P:protein deubiquitination"/>
    <property type="evidence" value="ECO:0007669"/>
    <property type="project" value="InterPro"/>
</dbReference>
<feature type="region of interest" description="Disordered" evidence="13">
    <location>
        <begin position="250"/>
        <end position="314"/>
    </location>
</feature>
<dbReference type="Proteomes" id="UP000274429">
    <property type="component" value="Unassembled WGS sequence"/>
</dbReference>
<dbReference type="InterPro" id="IPR002083">
    <property type="entry name" value="MATH/TRAF_dom"/>
</dbReference>
<evidence type="ECO:0000256" key="12">
    <source>
        <dbReference type="ARBA" id="ARBA00031508"/>
    </source>
</evidence>
<dbReference type="InterPro" id="IPR028889">
    <property type="entry name" value="USP"/>
</dbReference>
<keyword evidence="8" id="KW-0378">Hydrolase</keyword>
<dbReference type="SUPFAM" id="SSF49599">
    <property type="entry name" value="TRAF domain-like"/>
    <property type="match status" value="1"/>
</dbReference>
<comment type="subcellular location">
    <subcellularLocation>
        <location evidence="2">Nucleus</location>
    </subcellularLocation>
</comment>
<dbReference type="OrthoDB" id="289038at2759"/>
<reference evidence="18" key="1">
    <citation type="submission" date="2017-02" db="UniProtKB">
        <authorList>
            <consortium name="WormBaseParasite"/>
        </authorList>
    </citation>
    <scope>IDENTIFICATION</scope>
</reference>
<dbReference type="InterPro" id="IPR001394">
    <property type="entry name" value="Peptidase_C19_UCH"/>
</dbReference>
<dbReference type="SMART" id="SM00061">
    <property type="entry name" value="MATH"/>
    <property type="match status" value="1"/>
</dbReference>
<evidence type="ECO:0000259" key="15">
    <source>
        <dbReference type="PROSITE" id="PS50235"/>
    </source>
</evidence>
<feature type="domain" description="MATH" evidence="14">
    <location>
        <begin position="118"/>
        <end position="250"/>
    </location>
</feature>
<evidence type="ECO:0000256" key="5">
    <source>
        <dbReference type="ARBA" id="ARBA00021393"/>
    </source>
</evidence>
<feature type="compositionally biased region" description="Acidic residues" evidence="13">
    <location>
        <begin position="103"/>
        <end position="115"/>
    </location>
</feature>
<dbReference type="Pfam" id="PF00443">
    <property type="entry name" value="UCH"/>
    <property type="match status" value="1"/>
</dbReference>
<accession>A0A0R3X0E9</accession>
<dbReference type="PROSITE" id="PS50144">
    <property type="entry name" value="MATH"/>
    <property type="match status" value="1"/>
</dbReference>
<comment type="catalytic activity">
    <reaction evidence="1">
        <text>Thiol-dependent hydrolysis of ester, thioester, amide, peptide and isopeptide bonds formed by the C-terminal Gly of ubiquitin (a 76-residue protein attached to proteins as an intracellular targeting signal).</text>
        <dbReference type="EC" id="3.4.19.12"/>
    </reaction>
</comment>
<organism evidence="18">
    <name type="scientific">Hydatigena taeniaeformis</name>
    <name type="common">Feline tapeworm</name>
    <name type="synonym">Taenia taeniaeformis</name>
    <dbReference type="NCBI Taxonomy" id="6205"/>
    <lineage>
        <taxon>Eukaryota</taxon>
        <taxon>Metazoa</taxon>
        <taxon>Spiralia</taxon>
        <taxon>Lophotrochozoa</taxon>
        <taxon>Platyhelminthes</taxon>
        <taxon>Cestoda</taxon>
        <taxon>Eucestoda</taxon>
        <taxon>Cyclophyllidea</taxon>
        <taxon>Taeniidae</taxon>
        <taxon>Hydatigera</taxon>
    </lineage>
</organism>
<dbReference type="GO" id="GO:0004843">
    <property type="term" value="F:cysteine-type deubiquitinase activity"/>
    <property type="evidence" value="ECO:0007669"/>
    <property type="project" value="UniProtKB-EC"/>
</dbReference>
<evidence type="ECO:0000256" key="7">
    <source>
        <dbReference type="ARBA" id="ARBA00022786"/>
    </source>
</evidence>
<name>A0A0R3X0E9_HYDTA</name>
<comment type="similarity">
    <text evidence="3">Belongs to the peptidase C19 family.</text>
</comment>
<dbReference type="PROSITE" id="PS50235">
    <property type="entry name" value="USP_3"/>
    <property type="match status" value="1"/>
</dbReference>
<feature type="region of interest" description="Disordered" evidence="13">
    <location>
        <begin position="1529"/>
        <end position="1594"/>
    </location>
</feature>
<dbReference type="InterPro" id="IPR008974">
    <property type="entry name" value="TRAF-like"/>
</dbReference>
<dbReference type="WBParaSite" id="TTAC_0000660401-mRNA-1">
    <property type="protein sequence ID" value="TTAC_0000660401-mRNA-1"/>
    <property type="gene ID" value="TTAC_0000660401"/>
</dbReference>
<dbReference type="FunFam" id="3.90.70.10:FF:000005">
    <property type="entry name" value="Ubiquitin carboxyl-terminal hydrolase 7"/>
    <property type="match status" value="1"/>
</dbReference>
<evidence type="ECO:0000256" key="11">
    <source>
        <dbReference type="ARBA" id="ARBA00031500"/>
    </source>
</evidence>
<feature type="compositionally biased region" description="Basic and acidic residues" evidence="13">
    <location>
        <begin position="92"/>
        <end position="102"/>
    </location>
</feature>
<dbReference type="InterPro" id="IPR018200">
    <property type="entry name" value="USP_CS"/>
</dbReference>
<evidence type="ECO:0000256" key="2">
    <source>
        <dbReference type="ARBA" id="ARBA00004123"/>
    </source>
</evidence>
<dbReference type="STRING" id="6205.A0A0R3X0E9"/>
<keyword evidence="10" id="KW-0539">Nucleus</keyword>
<feature type="region of interest" description="Disordered" evidence="13">
    <location>
        <begin position="73"/>
        <end position="118"/>
    </location>
</feature>
<dbReference type="EC" id="3.4.19.12" evidence="4"/>
<dbReference type="GO" id="GO:0005829">
    <property type="term" value="C:cytosol"/>
    <property type="evidence" value="ECO:0007669"/>
    <property type="project" value="TreeGrafter"/>
</dbReference>
<dbReference type="CDD" id="cd02659">
    <property type="entry name" value="peptidase_C19C"/>
    <property type="match status" value="1"/>
</dbReference>